<feature type="compositionally biased region" description="Polar residues" evidence="1">
    <location>
        <begin position="89"/>
        <end position="102"/>
    </location>
</feature>
<evidence type="ECO:0000256" key="1">
    <source>
        <dbReference type="SAM" id="MobiDB-lite"/>
    </source>
</evidence>
<proteinExistence type="predicted"/>
<dbReference type="EMBL" id="JAPDRN010000066">
    <property type="protein sequence ID" value="KAJ9630005.1"/>
    <property type="molecule type" value="Genomic_DNA"/>
</dbReference>
<feature type="region of interest" description="Disordered" evidence="1">
    <location>
        <begin position="77"/>
        <end position="129"/>
    </location>
</feature>
<evidence type="ECO:0000313" key="3">
    <source>
        <dbReference type="EMBL" id="KAJ9630005.1"/>
    </source>
</evidence>
<evidence type="ECO:0000313" key="4">
    <source>
        <dbReference type="Proteomes" id="UP001172681"/>
    </source>
</evidence>
<dbReference type="Proteomes" id="UP001172681">
    <property type="component" value="Unassembled WGS sequence"/>
</dbReference>
<keyword evidence="4" id="KW-1185">Reference proteome</keyword>
<feature type="domain" description="DUF7924" evidence="2">
    <location>
        <begin position="413"/>
        <end position="520"/>
    </location>
</feature>
<feature type="compositionally biased region" description="Polar residues" evidence="1">
    <location>
        <begin position="8"/>
        <end position="19"/>
    </location>
</feature>
<dbReference type="InterPro" id="IPR057684">
    <property type="entry name" value="DUF7924"/>
</dbReference>
<feature type="region of interest" description="Disordered" evidence="1">
    <location>
        <begin position="1"/>
        <end position="61"/>
    </location>
</feature>
<feature type="compositionally biased region" description="Basic and acidic residues" evidence="1">
    <location>
        <begin position="319"/>
        <end position="328"/>
    </location>
</feature>
<accession>A0AA39CVJ4</accession>
<name>A0AA39CVJ4_9EURO</name>
<sequence length="563" mass="63107">MPSKRTLENTQMSATQNQFAGLKSRRVTASSKTLLRQAPRSLDGSILDPTSAERFGRTTRSSVKNIPAPLISSINTQTAESLPLDSVQPAATTTREPTQAPQRTPGKRKRKFKGKEPNKRQWEGGSQSVAELTSSKDLLNWKNLERLNSETALEASDGMAEKKRTLSRRSSTAETNHDAASVSSQKTSLSLSDYRLNSLDRARIVFQHRCLPEHLKHRVDAIIQPRLDKEKETLVFAIADDLCDDFPDVLEVASREDDCVELIYQALEAMNRKLFRKAFAFRRKAGTVAFAYERGRSAYIDLDWDPTLKPKAQRKVYHFESPPDKYLDDTGDSTSRPNKRQQAEMPFISPESSEMTMPPPPPPPKFDNNCVKNARPDITMGFFHAVVAKKLVSSGVNELDAEEMLKDLQYEEELLSSPTLAALHIRFPSLVVEGKSYATGRSMYEAENQAAGSGSCMLILQSRLAELTERRSAGKYKGKEPLAFSITHEGPILLLWLHYITSLENARFYNLHVLSICHATIRSTSREFFLALAGVMEWASTEVLDGIAQQLVLIWKSAQKQTV</sequence>
<gene>
    <name evidence="3" type="ORF">H2204_008809</name>
</gene>
<feature type="region of interest" description="Disordered" evidence="1">
    <location>
        <begin position="319"/>
        <end position="365"/>
    </location>
</feature>
<reference evidence="3" key="1">
    <citation type="submission" date="2022-10" db="EMBL/GenBank/DDBJ databases">
        <title>Culturing micro-colonial fungi from biological soil crusts in the Mojave desert and describing Neophaeococcomyces mojavensis, and introducing the new genera and species Taxawa tesnikishii.</title>
        <authorList>
            <person name="Kurbessoian T."/>
            <person name="Stajich J.E."/>
        </authorList>
    </citation>
    <scope>NUCLEOTIDE SEQUENCE</scope>
    <source>
        <strain evidence="3">TK_35</strain>
    </source>
</reference>
<feature type="region of interest" description="Disordered" evidence="1">
    <location>
        <begin position="152"/>
        <end position="184"/>
    </location>
</feature>
<dbReference type="Pfam" id="PF25545">
    <property type="entry name" value="DUF7924"/>
    <property type="match status" value="1"/>
</dbReference>
<evidence type="ECO:0000259" key="2">
    <source>
        <dbReference type="Pfam" id="PF25545"/>
    </source>
</evidence>
<dbReference type="AlphaFoldDB" id="A0AA39CVJ4"/>
<comment type="caution">
    <text evidence="3">The sequence shown here is derived from an EMBL/GenBank/DDBJ whole genome shotgun (WGS) entry which is preliminary data.</text>
</comment>
<organism evidence="3 4">
    <name type="scientific">Knufia peltigerae</name>
    <dbReference type="NCBI Taxonomy" id="1002370"/>
    <lineage>
        <taxon>Eukaryota</taxon>
        <taxon>Fungi</taxon>
        <taxon>Dikarya</taxon>
        <taxon>Ascomycota</taxon>
        <taxon>Pezizomycotina</taxon>
        <taxon>Eurotiomycetes</taxon>
        <taxon>Chaetothyriomycetidae</taxon>
        <taxon>Chaetothyriales</taxon>
        <taxon>Trichomeriaceae</taxon>
        <taxon>Knufia</taxon>
    </lineage>
</organism>
<protein>
    <recommendedName>
        <fullName evidence="2">DUF7924 domain-containing protein</fullName>
    </recommendedName>
</protein>